<sequence>MPNVEPLHEGDPAAVGPYRLVGRLGAGGHGVVYLGQARNGTPVAVKALREGIVMGGRLVKDIATARMVEPFCIARVLDASTSGRAYIVAEYVDGRSLQQAGRHTGVELQRLAVATATALDAIHQAGVLHGDFKPANVLLGPEGPRVVDFGIAAALGSGMKATSTIVGTPAYMAPEQLAGKPVGAPADVFAWASVIVFAATGVPPFGDDSLPVVINRIVNEEPRIGQLPRPLREVVPVCLAKDPAARPAMRDVLLHLTAPQRKGTPPTQAAPSAQATSSPRGPASHQGAASSQGATSPHRAPAPQGAASPHKAPAVHGTASPHSALSKQAGSGQGGAPSPETDGSQQAPAYDAPYQTPAHETTSQPARNDTPDWLWEQTPEPAAAEPAAGPGGEQPPQQAPGPAAWPDTPGQPWPETPGQPRLETADSAAWQQTADQTLDQEASPPLGSAAGGPPPLGRVVGEPLPRRRTRPPQQGGAPGDAASHHGAGQAAYPSPDYQPGGGPHGSGREVRDPQAGPAQGNPAQAGPAQAGPAQAGPAQDGPAQDGSPLQALFDLSSPVESTPWHGTQPAFGQETPHGSPAGFGAPSGPGTYETPSGPGTYETPSGPGTYEAPSGPGTYEAPSGPRTYEAPSGPGTQDEGQDRYGGQAPEVPAWSEPPAPFAAKQGLDSAPFESQPHASVPPHAPESTHSVPTPQSSALVDALVGGEGTPAARPPRKRRRAKKVIIASVSGVCVLALGGAIVWLTPTTPTPKTTKLAVVSDAPTASPSATRAERPRRSRTTTPEPDDSTGTGRATKGRLRLVYVRAGGARNGDCWAGGEATLQALVERTGEAVNFAYTWYVDGSAIGRATAGISRNGRRYLAAPRSLTSSGGVHKVTLRITSPLTTQRTVSVTMCPQ</sequence>
<dbReference type="OrthoDB" id="3503527at2"/>
<protein>
    <recommendedName>
        <fullName evidence="2">non-specific serine/threonine protein kinase</fullName>
        <ecNumber evidence="2">2.7.11.1</ecNumber>
    </recommendedName>
</protein>
<comment type="caution">
    <text evidence="11">The sequence shown here is derived from an EMBL/GenBank/DDBJ whole genome shotgun (WGS) entry which is preliminary data.</text>
</comment>
<reference evidence="11 12" key="1">
    <citation type="submission" date="2019-03" db="EMBL/GenBank/DDBJ databases">
        <title>Draft genome sequences of novel Actinobacteria.</title>
        <authorList>
            <person name="Sahin N."/>
            <person name="Ay H."/>
            <person name="Saygin H."/>
        </authorList>
    </citation>
    <scope>NUCLEOTIDE SEQUENCE [LARGE SCALE GENOMIC DNA]</scope>
    <source>
        <strain evidence="11 12">KC712</strain>
    </source>
</reference>
<evidence type="ECO:0000256" key="8">
    <source>
        <dbReference type="SAM" id="MobiDB-lite"/>
    </source>
</evidence>
<dbReference type="GO" id="GO:0004674">
    <property type="term" value="F:protein serine/threonine kinase activity"/>
    <property type="evidence" value="ECO:0007669"/>
    <property type="project" value="UniProtKB-KW"/>
</dbReference>
<dbReference type="Pfam" id="PF00069">
    <property type="entry name" value="Pkinase"/>
    <property type="match status" value="1"/>
</dbReference>
<evidence type="ECO:0000313" key="11">
    <source>
        <dbReference type="EMBL" id="TDD19760.1"/>
    </source>
</evidence>
<proteinExistence type="inferred from homology"/>
<feature type="compositionally biased region" description="Low complexity" evidence="8">
    <location>
        <begin position="513"/>
        <end position="546"/>
    </location>
</feature>
<gene>
    <name evidence="11" type="ORF">E1294_19795</name>
</gene>
<feature type="compositionally biased region" description="Low complexity" evidence="8">
    <location>
        <begin position="376"/>
        <end position="404"/>
    </location>
</feature>
<organism evidence="11 12">
    <name type="scientific">Nonomuraea diastatica</name>
    <dbReference type="NCBI Taxonomy" id="1848329"/>
    <lineage>
        <taxon>Bacteria</taxon>
        <taxon>Bacillati</taxon>
        <taxon>Actinomycetota</taxon>
        <taxon>Actinomycetes</taxon>
        <taxon>Streptosporangiales</taxon>
        <taxon>Streptosporangiaceae</taxon>
        <taxon>Nonomuraea</taxon>
    </lineage>
</organism>
<dbReference type="InterPro" id="IPR050660">
    <property type="entry name" value="NEK_Ser/Thr_kinase"/>
</dbReference>
<keyword evidence="9" id="KW-0472">Membrane</keyword>
<dbReference type="CDD" id="cd14014">
    <property type="entry name" value="STKc_PknB_like"/>
    <property type="match status" value="1"/>
</dbReference>
<accession>A0A4R4WS05</accession>
<dbReference type="SUPFAM" id="SSF56112">
    <property type="entry name" value="Protein kinase-like (PK-like)"/>
    <property type="match status" value="1"/>
</dbReference>
<keyword evidence="9" id="KW-0812">Transmembrane</keyword>
<evidence type="ECO:0000313" key="12">
    <source>
        <dbReference type="Proteomes" id="UP000294543"/>
    </source>
</evidence>
<evidence type="ECO:0000259" key="10">
    <source>
        <dbReference type="PROSITE" id="PS50011"/>
    </source>
</evidence>
<dbReference type="PANTHER" id="PTHR43671">
    <property type="entry name" value="SERINE/THREONINE-PROTEIN KINASE NEK"/>
    <property type="match status" value="1"/>
</dbReference>
<feature type="compositionally biased region" description="Low complexity" evidence="8">
    <location>
        <begin position="576"/>
        <end position="590"/>
    </location>
</feature>
<keyword evidence="5 11" id="KW-0418">Kinase</keyword>
<feature type="domain" description="Protein kinase" evidence="10">
    <location>
        <begin position="18"/>
        <end position="258"/>
    </location>
</feature>
<dbReference type="Proteomes" id="UP000294543">
    <property type="component" value="Unassembled WGS sequence"/>
</dbReference>
<evidence type="ECO:0000256" key="5">
    <source>
        <dbReference type="ARBA" id="ARBA00022777"/>
    </source>
</evidence>
<feature type="region of interest" description="Disordered" evidence="8">
    <location>
        <begin position="748"/>
        <end position="795"/>
    </location>
</feature>
<dbReference type="InterPro" id="IPR017441">
    <property type="entry name" value="Protein_kinase_ATP_BS"/>
</dbReference>
<dbReference type="InterPro" id="IPR011009">
    <property type="entry name" value="Kinase-like_dom_sf"/>
</dbReference>
<dbReference type="Gene3D" id="3.30.200.20">
    <property type="entry name" value="Phosphorylase Kinase, domain 1"/>
    <property type="match status" value="1"/>
</dbReference>
<evidence type="ECO:0000256" key="2">
    <source>
        <dbReference type="ARBA" id="ARBA00012513"/>
    </source>
</evidence>
<dbReference type="PROSITE" id="PS50011">
    <property type="entry name" value="PROTEIN_KINASE_DOM"/>
    <property type="match status" value="1"/>
</dbReference>
<keyword evidence="6 7" id="KW-0067">ATP-binding</keyword>
<keyword evidence="3" id="KW-0808">Transferase</keyword>
<dbReference type="RefSeq" id="WP_132510173.1">
    <property type="nucleotide sequence ID" value="NZ_SMKP01000053.1"/>
</dbReference>
<dbReference type="PANTHER" id="PTHR43671:SF13">
    <property type="entry name" value="SERINE_THREONINE-PROTEIN KINASE NEK2"/>
    <property type="match status" value="1"/>
</dbReference>
<feature type="region of interest" description="Disordered" evidence="8">
    <location>
        <begin position="257"/>
        <end position="695"/>
    </location>
</feature>
<feature type="transmembrane region" description="Helical" evidence="9">
    <location>
        <begin position="724"/>
        <end position="744"/>
    </location>
</feature>
<keyword evidence="9" id="KW-1133">Transmembrane helix</keyword>
<feature type="binding site" evidence="7">
    <location>
        <position position="46"/>
    </location>
    <ligand>
        <name>ATP</name>
        <dbReference type="ChEBI" id="CHEBI:30616"/>
    </ligand>
</feature>
<evidence type="ECO:0000256" key="4">
    <source>
        <dbReference type="ARBA" id="ARBA00022741"/>
    </source>
</evidence>
<dbReference type="AlphaFoldDB" id="A0A4R4WS05"/>
<feature type="compositionally biased region" description="Low complexity" evidence="8">
    <location>
        <begin position="264"/>
        <end position="296"/>
    </location>
</feature>
<keyword evidence="12" id="KW-1185">Reference proteome</keyword>
<name>A0A4R4WS05_9ACTN</name>
<dbReference type="InterPro" id="IPR000719">
    <property type="entry name" value="Prot_kinase_dom"/>
</dbReference>
<dbReference type="PROSITE" id="PS00108">
    <property type="entry name" value="PROTEIN_KINASE_ST"/>
    <property type="match status" value="1"/>
</dbReference>
<keyword evidence="11" id="KW-0723">Serine/threonine-protein kinase</keyword>
<evidence type="ECO:0000256" key="3">
    <source>
        <dbReference type="ARBA" id="ARBA00022679"/>
    </source>
</evidence>
<feature type="compositionally biased region" description="Polar residues" evidence="8">
    <location>
        <begin position="320"/>
        <end position="330"/>
    </location>
</feature>
<dbReference type="EMBL" id="SMKP01000053">
    <property type="protein sequence ID" value="TDD19760.1"/>
    <property type="molecule type" value="Genomic_DNA"/>
</dbReference>
<evidence type="ECO:0000256" key="7">
    <source>
        <dbReference type="PROSITE-ProRule" id="PRU10141"/>
    </source>
</evidence>
<feature type="compositionally biased region" description="Polar residues" evidence="8">
    <location>
        <begin position="358"/>
        <end position="367"/>
    </location>
</feature>
<dbReference type="InterPro" id="IPR008271">
    <property type="entry name" value="Ser/Thr_kinase_AS"/>
</dbReference>
<evidence type="ECO:0000256" key="9">
    <source>
        <dbReference type="SAM" id="Phobius"/>
    </source>
</evidence>
<keyword evidence="4 7" id="KW-0547">Nucleotide-binding</keyword>
<evidence type="ECO:0000256" key="6">
    <source>
        <dbReference type="ARBA" id="ARBA00022840"/>
    </source>
</evidence>
<comment type="similarity">
    <text evidence="1">Belongs to the protein kinase superfamily. NEK Ser/Thr protein kinase family. NIMA subfamily.</text>
</comment>
<dbReference type="PROSITE" id="PS00107">
    <property type="entry name" value="PROTEIN_KINASE_ATP"/>
    <property type="match status" value="1"/>
</dbReference>
<evidence type="ECO:0000256" key="1">
    <source>
        <dbReference type="ARBA" id="ARBA00010886"/>
    </source>
</evidence>
<feature type="compositionally biased region" description="Polar residues" evidence="8">
    <location>
        <begin position="429"/>
        <end position="440"/>
    </location>
</feature>
<dbReference type="Gene3D" id="1.10.510.10">
    <property type="entry name" value="Transferase(Phosphotransferase) domain 1"/>
    <property type="match status" value="1"/>
</dbReference>
<dbReference type="GO" id="GO:0005524">
    <property type="term" value="F:ATP binding"/>
    <property type="evidence" value="ECO:0007669"/>
    <property type="project" value="UniProtKB-UniRule"/>
</dbReference>
<dbReference type="EC" id="2.7.11.1" evidence="2"/>